<reference evidence="2" key="5">
    <citation type="journal article" date="2021" name="G3 (Bethesda)">
        <title>Aegilops tauschii genome assembly Aet v5.0 features greater sequence contiguity and improved annotation.</title>
        <authorList>
            <person name="Wang L."/>
            <person name="Zhu T."/>
            <person name="Rodriguez J.C."/>
            <person name="Deal K.R."/>
            <person name="Dubcovsky J."/>
            <person name="McGuire P.E."/>
            <person name="Lux T."/>
            <person name="Spannagl M."/>
            <person name="Mayer K.F.X."/>
            <person name="Baldrich P."/>
            <person name="Meyers B.C."/>
            <person name="Huo N."/>
            <person name="Gu Y.Q."/>
            <person name="Zhou H."/>
            <person name="Devos K.M."/>
            <person name="Bennetzen J.L."/>
            <person name="Unver T."/>
            <person name="Budak H."/>
            <person name="Gulick P.J."/>
            <person name="Galiba G."/>
            <person name="Kalapos B."/>
            <person name="Nelson D.R."/>
            <person name="Li P."/>
            <person name="You F.M."/>
            <person name="Luo M.C."/>
            <person name="Dvorak J."/>
        </authorList>
    </citation>
    <scope>NUCLEOTIDE SEQUENCE [LARGE SCALE GENOMIC DNA]</scope>
    <source>
        <strain evidence="2">cv. AL8/78</strain>
    </source>
</reference>
<reference evidence="2" key="4">
    <citation type="submission" date="2019-03" db="UniProtKB">
        <authorList>
            <consortium name="EnsemblPlants"/>
        </authorList>
    </citation>
    <scope>IDENTIFICATION</scope>
</reference>
<evidence type="ECO:0000313" key="3">
    <source>
        <dbReference type="Proteomes" id="UP000015105"/>
    </source>
</evidence>
<keyword evidence="1" id="KW-0812">Transmembrane</keyword>
<reference evidence="3" key="1">
    <citation type="journal article" date="2014" name="Science">
        <title>Ancient hybridizations among the ancestral genomes of bread wheat.</title>
        <authorList>
            <consortium name="International Wheat Genome Sequencing Consortium,"/>
            <person name="Marcussen T."/>
            <person name="Sandve S.R."/>
            <person name="Heier L."/>
            <person name="Spannagl M."/>
            <person name="Pfeifer M."/>
            <person name="Jakobsen K.S."/>
            <person name="Wulff B.B."/>
            <person name="Steuernagel B."/>
            <person name="Mayer K.F."/>
            <person name="Olsen O.A."/>
        </authorList>
    </citation>
    <scope>NUCLEOTIDE SEQUENCE [LARGE SCALE GENOMIC DNA]</scope>
    <source>
        <strain evidence="3">cv. AL8/78</strain>
    </source>
</reference>
<dbReference type="AlphaFoldDB" id="A0A453G7K2"/>
<dbReference type="Proteomes" id="UP000015105">
    <property type="component" value="Chromosome 3D"/>
</dbReference>
<evidence type="ECO:0000256" key="1">
    <source>
        <dbReference type="SAM" id="Phobius"/>
    </source>
</evidence>
<proteinExistence type="predicted"/>
<reference evidence="3" key="2">
    <citation type="journal article" date="2017" name="Nat. Plants">
        <title>The Aegilops tauschii genome reveals multiple impacts of transposons.</title>
        <authorList>
            <person name="Zhao G."/>
            <person name="Zou C."/>
            <person name="Li K."/>
            <person name="Wang K."/>
            <person name="Li T."/>
            <person name="Gao L."/>
            <person name="Zhang X."/>
            <person name="Wang H."/>
            <person name="Yang Z."/>
            <person name="Liu X."/>
            <person name="Jiang W."/>
            <person name="Mao L."/>
            <person name="Kong X."/>
            <person name="Jiao Y."/>
            <person name="Jia J."/>
        </authorList>
    </citation>
    <scope>NUCLEOTIDE SEQUENCE [LARGE SCALE GENOMIC DNA]</scope>
    <source>
        <strain evidence="3">cv. AL8/78</strain>
    </source>
</reference>
<dbReference type="Gramene" id="AET3Gv20904100.3">
    <property type="protein sequence ID" value="AET3Gv20904100.3"/>
    <property type="gene ID" value="AET3Gv20904100"/>
</dbReference>
<keyword evidence="1" id="KW-0472">Membrane</keyword>
<sequence>SGGSGQAAVSAATGRAKGFVQGVVTYTVTDNLTVTPMSAISSITLLNTFRVRDLSALQEKIVRIGYKEGLAILKASLQSKTVLTDVFLAHKATRLHDRLPKLGSLLSALVAVLGVLLVCNAGYEFLPQLIIN</sequence>
<reference evidence="2" key="3">
    <citation type="journal article" date="2017" name="Nature">
        <title>Genome sequence of the progenitor of the wheat D genome Aegilops tauschii.</title>
        <authorList>
            <person name="Luo M.C."/>
            <person name="Gu Y.Q."/>
            <person name="Puiu D."/>
            <person name="Wang H."/>
            <person name="Twardziok S.O."/>
            <person name="Deal K.R."/>
            <person name="Huo N."/>
            <person name="Zhu T."/>
            <person name="Wang L."/>
            <person name="Wang Y."/>
            <person name="McGuire P.E."/>
            <person name="Liu S."/>
            <person name="Long H."/>
            <person name="Ramasamy R.K."/>
            <person name="Rodriguez J.C."/>
            <person name="Van S.L."/>
            <person name="Yuan L."/>
            <person name="Wang Z."/>
            <person name="Xia Z."/>
            <person name="Xiao L."/>
            <person name="Anderson O.D."/>
            <person name="Ouyang S."/>
            <person name="Liang Y."/>
            <person name="Zimin A.V."/>
            <person name="Pertea G."/>
            <person name="Qi P."/>
            <person name="Bennetzen J.L."/>
            <person name="Dai X."/>
            <person name="Dawson M.W."/>
            <person name="Muller H.G."/>
            <person name="Kugler K."/>
            <person name="Rivarola-Duarte L."/>
            <person name="Spannagl M."/>
            <person name="Mayer K.F.X."/>
            <person name="Lu F.H."/>
            <person name="Bevan M.W."/>
            <person name="Leroy P."/>
            <person name="Li P."/>
            <person name="You F.M."/>
            <person name="Sun Q."/>
            <person name="Liu Z."/>
            <person name="Lyons E."/>
            <person name="Wicker T."/>
            <person name="Salzberg S.L."/>
            <person name="Devos K.M."/>
            <person name="Dvorak J."/>
        </authorList>
    </citation>
    <scope>NUCLEOTIDE SEQUENCE [LARGE SCALE GENOMIC DNA]</scope>
    <source>
        <strain evidence="2">cv. AL8/78</strain>
    </source>
</reference>
<keyword evidence="3" id="KW-1185">Reference proteome</keyword>
<evidence type="ECO:0000313" key="2">
    <source>
        <dbReference type="EnsemblPlants" id="AET3Gv20904100.3"/>
    </source>
</evidence>
<protein>
    <submittedName>
        <fullName evidence="2">Uncharacterized protein</fullName>
    </submittedName>
</protein>
<dbReference type="InterPro" id="IPR007750">
    <property type="entry name" value="DUF674"/>
</dbReference>
<organism evidence="2 3">
    <name type="scientific">Aegilops tauschii subsp. strangulata</name>
    <name type="common">Goatgrass</name>
    <dbReference type="NCBI Taxonomy" id="200361"/>
    <lineage>
        <taxon>Eukaryota</taxon>
        <taxon>Viridiplantae</taxon>
        <taxon>Streptophyta</taxon>
        <taxon>Embryophyta</taxon>
        <taxon>Tracheophyta</taxon>
        <taxon>Spermatophyta</taxon>
        <taxon>Magnoliopsida</taxon>
        <taxon>Liliopsida</taxon>
        <taxon>Poales</taxon>
        <taxon>Poaceae</taxon>
        <taxon>BOP clade</taxon>
        <taxon>Pooideae</taxon>
        <taxon>Triticodae</taxon>
        <taxon>Triticeae</taxon>
        <taxon>Triticinae</taxon>
        <taxon>Aegilops</taxon>
    </lineage>
</organism>
<feature type="transmembrane region" description="Helical" evidence="1">
    <location>
        <begin position="102"/>
        <end position="123"/>
    </location>
</feature>
<name>A0A453G7K2_AEGTS</name>
<dbReference type="PANTHER" id="PTHR33103">
    <property type="entry name" value="OS01G0153900 PROTEIN"/>
    <property type="match status" value="1"/>
</dbReference>
<keyword evidence="1" id="KW-1133">Transmembrane helix</keyword>
<dbReference type="Pfam" id="PF05056">
    <property type="entry name" value="DUF674"/>
    <property type="match status" value="1"/>
</dbReference>
<accession>A0A453G7K2</accession>
<dbReference type="EnsemblPlants" id="AET3Gv20904100.3">
    <property type="protein sequence ID" value="AET3Gv20904100.3"/>
    <property type="gene ID" value="AET3Gv20904100"/>
</dbReference>
<dbReference type="PANTHER" id="PTHR33103:SF38">
    <property type="entry name" value="DUF674 FAMILY PROTEIN"/>
    <property type="match status" value="1"/>
</dbReference>